<dbReference type="PROSITE" id="PS50977">
    <property type="entry name" value="HTH_TETR_2"/>
    <property type="match status" value="1"/>
</dbReference>
<accession>A0A161WNT9</accession>
<dbReference type="RefSeq" id="WP_067586369.1">
    <property type="nucleotide sequence ID" value="NZ_JABMCZ010000005.1"/>
</dbReference>
<feature type="DNA-binding region" description="H-T-H motif" evidence="2">
    <location>
        <begin position="38"/>
        <end position="57"/>
    </location>
</feature>
<dbReference type="Pfam" id="PF21306">
    <property type="entry name" value="TetR_C_40"/>
    <property type="match status" value="1"/>
</dbReference>
<dbReference type="Gene3D" id="1.10.357.10">
    <property type="entry name" value="Tetracycline Repressor, domain 2"/>
    <property type="match status" value="1"/>
</dbReference>
<dbReference type="PANTHER" id="PTHR30055">
    <property type="entry name" value="HTH-TYPE TRANSCRIPTIONAL REGULATOR RUTR"/>
    <property type="match status" value="1"/>
</dbReference>
<evidence type="ECO:0000256" key="1">
    <source>
        <dbReference type="ARBA" id="ARBA00023125"/>
    </source>
</evidence>
<dbReference type="Proteomes" id="UP000076512">
    <property type="component" value="Unassembled WGS sequence"/>
</dbReference>
<dbReference type="InterPro" id="IPR050109">
    <property type="entry name" value="HTH-type_TetR-like_transc_reg"/>
</dbReference>
<evidence type="ECO:0000313" key="4">
    <source>
        <dbReference type="EMBL" id="KZM74765.1"/>
    </source>
</evidence>
<name>A0A161WNT9_9NOCA</name>
<dbReference type="AlphaFoldDB" id="A0A161WNT9"/>
<feature type="domain" description="HTH tetR-type" evidence="3">
    <location>
        <begin position="16"/>
        <end position="75"/>
    </location>
</feature>
<dbReference type="SUPFAM" id="SSF46689">
    <property type="entry name" value="Homeodomain-like"/>
    <property type="match status" value="1"/>
</dbReference>
<protein>
    <recommendedName>
        <fullName evidence="3">HTH tetR-type domain-containing protein</fullName>
    </recommendedName>
</protein>
<sequence>MTAEPGARNRTDRRRERTRNALLDAARKFLSEGRSAVSIQEITDAADVGFGSFYNHFTSKQQLLDEAVRSALQVYSELRDGIVELYDDPAEVFTVSFRMTGRLQRQIPEMVRVVLNSGMSIMLREQGLAPRARHDIIAAQQAGRFEPMDPDVAVMAAGGALLGLLQLLDARPDADAAALTDEMTYHVLRMFGMTKRSAQKLTSADLPPLPQV</sequence>
<keyword evidence="5" id="KW-1185">Reference proteome</keyword>
<evidence type="ECO:0000256" key="2">
    <source>
        <dbReference type="PROSITE-ProRule" id="PRU00335"/>
    </source>
</evidence>
<reference evidence="4 5" key="1">
    <citation type="submission" date="2016-04" db="EMBL/GenBank/DDBJ databases">
        <authorList>
            <person name="Evans L.H."/>
            <person name="Alamgir A."/>
            <person name="Owens N."/>
            <person name="Weber N.D."/>
            <person name="Virtaneva K."/>
            <person name="Barbian K."/>
            <person name="Babar A."/>
            <person name="Rosenke K."/>
        </authorList>
    </citation>
    <scope>NUCLEOTIDE SEQUENCE [LARGE SCALE GENOMIC DNA]</scope>
    <source>
        <strain evidence="4 5">IFM 0406</strain>
    </source>
</reference>
<dbReference type="InterPro" id="IPR049513">
    <property type="entry name" value="TetR_C_40"/>
</dbReference>
<keyword evidence="1 2" id="KW-0238">DNA-binding</keyword>
<dbReference type="InterPro" id="IPR009057">
    <property type="entry name" value="Homeodomain-like_sf"/>
</dbReference>
<dbReference type="Pfam" id="PF00440">
    <property type="entry name" value="TetR_N"/>
    <property type="match status" value="1"/>
</dbReference>
<evidence type="ECO:0000313" key="5">
    <source>
        <dbReference type="Proteomes" id="UP000076512"/>
    </source>
</evidence>
<dbReference type="EMBL" id="LWGR01000004">
    <property type="protein sequence ID" value="KZM74765.1"/>
    <property type="molecule type" value="Genomic_DNA"/>
</dbReference>
<evidence type="ECO:0000259" key="3">
    <source>
        <dbReference type="PROSITE" id="PS50977"/>
    </source>
</evidence>
<proteinExistence type="predicted"/>
<gene>
    <name evidence="4" type="ORF">AWN90_22235</name>
</gene>
<organism evidence="4 5">
    <name type="scientific">Nocardia terpenica</name>
    <dbReference type="NCBI Taxonomy" id="455432"/>
    <lineage>
        <taxon>Bacteria</taxon>
        <taxon>Bacillati</taxon>
        <taxon>Actinomycetota</taxon>
        <taxon>Actinomycetes</taxon>
        <taxon>Mycobacteriales</taxon>
        <taxon>Nocardiaceae</taxon>
        <taxon>Nocardia</taxon>
    </lineage>
</organism>
<dbReference type="PANTHER" id="PTHR30055:SF223">
    <property type="entry name" value="HTH-TYPE TRANSCRIPTIONAL REGULATOR UIDR"/>
    <property type="match status" value="1"/>
</dbReference>
<dbReference type="STRING" id="455432.AWN90_22235"/>
<dbReference type="GO" id="GO:0000976">
    <property type="term" value="F:transcription cis-regulatory region binding"/>
    <property type="evidence" value="ECO:0007669"/>
    <property type="project" value="TreeGrafter"/>
</dbReference>
<comment type="caution">
    <text evidence="4">The sequence shown here is derived from an EMBL/GenBank/DDBJ whole genome shotgun (WGS) entry which is preliminary data.</text>
</comment>
<dbReference type="GO" id="GO:0003700">
    <property type="term" value="F:DNA-binding transcription factor activity"/>
    <property type="evidence" value="ECO:0007669"/>
    <property type="project" value="TreeGrafter"/>
</dbReference>
<dbReference type="InterPro" id="IPR001647">
    <property type="entry name" value="HTH_TetR"/>
</dbReference>